<feature type="compositionally biased region" description="Basic and acidic residues" evidence="2">
    <location>
        <begin position="1181"/>
        <end position="1202"/>
    </location>
</feature>
<feature type="compositionally biased region" description="Low complexity" evidence="2">
    <location>
        <begin position="600"/>
        <end position="612"/>
    </location>
</feature>
<evidence type="ECO:0000256" key="2">
    <source>
        <dbReference type="SAM" id="MobiDB-lite"/>
    </source>
</evidence>
<feature type="compositionally biased region" description="Basic and acidic residues" evidence="2">
    <location>
        <begin position="1257"/>
        <end position="1267"/>
    </location>
</feature>
<feature type="compositionally biased region" description="Basic and acidic residues" evidence="2">
    <location>
        <begin position="297"/>
        <end position="309"/>
    </location>
</feature>
<evidence type="ECO:0000313" key="3">
    <source>
        <dbReference type="EMBL" id="KAK9955179.1"/>
    </source>
</evidence>
<feature type="compositionally biased region" description="Basic and acidic residues" evidence="2">
    <location>
        <begin position="327"/>
        <end position="341"/>
    </location>
</feature>
<gene>
    <name evidence="3" type="ORF">ABG768_015067</name>
</gene>
<reference evidence="3 4" key="1">
    <citation type="submission" date="2024-05" db="EMBL/GenBank/DDBJ databases">
        <title>A high-quality chromosomal-level genome assembly of Topmouth culter (Culter alburnus).</title>
        <authorList>
            <person name="Zhao H."/>
        </authorList>
    </citation>
    <scope>NUCLEOTIDE SEQUENCE [LARGE SCALE GENOMIC DNA]</scope>
    <source>
        <strain evidence="3">CATC2023</strain>
        <tissue evidence="3">Muscle</tissue>
    </source>
</reference>
<feature type="compositionally biased region" description="Basic and acidic residues" evidence="2">
    <location>
        <begin position="405"/>
        <end position="414"/>
    </location>
</feature>
<feature type="region of interest" description="Disordered" evidence="2">
    <location>
        <begin position="1141"/>
        <end position="1312"/>
    </location>
</feature>
<dbReference type="GO" id="GO:0005813">
    <property type="term" value="C:centrosome"/>
    <property type="evidence" value="ECO:0007669"/>
    <property type="project" value="TreeGrafter"/>
</dbReference>
<feature type="compositionally biased region" description="Polar residues" evidence="2">
    <location>
        <begin position="959"/>
        <end position="984"/>
    </location>
</feature>
<accession>A0AAW1Z153</accession>
<protein>
    <recommendedName>
        <fullName evidence="5">AT-hook transcription factor</fullName>
    </recommendedName>
</protein>
<dbReference type="GO" id="GO:0060234">
    <property type="term" value="P:neuroblast delamination"/>
    <property type="evidence" value="ECO:0007669"/>
    <property type="project" value="TreeGrafter"/>
</dbReference>
<organism evidence="3 4">
    <name type="scientific">Culter alburnus</name>
    <name type="common">Topmouth culter</name>
    <dbReference type="NCBI Taxonomy" id="194366"/>
    <lineage>
        <taxon>Eukaryota</taxon>
        <taxon>Metazoa</taxon>
        <taxon>Chordata</taxon>
        <taxon>Craniata</taxon>
        <taxon>Vertebrata</taxon>
        <taxon>Euteleostomi</taxon>
        <taxon>Actinopterygii</taxon>
        <taxon>Neopterygii</taxon>
        <taxon>Teleostei</taxon>
        <taxon>Ostariophysi</taxon>
        <taxon>Cypriniformes</taxon>
        <taxon>Xenocyprididae</taxon>
        <taxon>Xenocypridinae</taxon>
        <taxon>Culter</taxon>
    </lineage>
</organism>
<feature type="region of interest" description="Disordered" evidence="2">
    <location>
        <begin position="1"/>
        <end position="71"/>
    </location>
</feature>
<feature type="region of interest" description="Disordered" evidence="2">
    <location>
        <begin position="1395"/>
        <end position="1419"/>
    </location>
</feature>
<feature type="compositionally biased region" description="Low complexity" evidence="2">
    <location>
        <begin position="1041"/>
        <end position="1052"/>
    </location>
</feature>
<evidence type="ECO:0000313" key="4">
    <source>
        <dbReference type="Proteomes" id="UP001479290"/>
    </source>
</evidence>
<proteinExistence type="predicted"/>
<feature type="region of interest" description="Disordered" evidence="2">
    <location>
        <begin position="892"/>
        <end position="1110"/>
    </location>
</feature>
<comment type="caution">
    <text evidence="3">The sequence shown here is derived from an EMBL/GenBank/DDBJ whole genome shotgun (WGS) entry which is preliminary data.</text>
</comment>
<feature type="region of interest" description="Disordered" evidence="2">
    <location>
        <begin position="855"/>
        <end position="879"/>
    </location>
</feature>
<feature type="region of interest" description="Disordered" evidence="2">
    <location>
        <begin position="285"/>
        <end position="460"/>
    </location>
</feature>
<dbReference type="Proteomes" id="UP001479290">
    <property type="component" value="Unassembled WGS sequence"/>
</dbReference>
<feature type="compositionally biased region" description="Basic and acidic residues" evidence="2">
    <location>
        <begin position="1218"/>
        <end position="1235"/>
    </location>
</feature>
<feature type="compositionally biased region" description="Polar residues" evidence="2">
    <location>
        <begin position="1090"/>
        <end position="1099"/>
    </location>
</feature>
<evidence type="ECO:0008006" key="5">
    <source>
        <dbReference type="Google" id="ProtNLM"/>
    </source>
</evidence>
<sequence length="1468" mass="162650">MKRSRGGTTAGVLVWTPAPAYSSPSSPEGSDFSWDEELDENFQSQMDENGIIGLAESQGQQEGREEENAEDLLWDMKTPEPEHGPPPALEEISYHLSELLDSEPLSHATGDDCFSASLQEEHRVDDDQSILLEDWTDDEDGKGSATIHRHKLNSFPERETALNMTDEETEEKDSCEDAQRFMDQTFPVAEEMASMFGRVKSFDFNHKMTEIPQNIPISGIPELSEQSDCEELKETDGQFLTDSHCSFRNTSDPISFPHLSSEELMNNCDIEAETFPELDITAESSLSTYQSPAPKTYHMDRSKGEEIKHKITPQASPRSPVIRLGKMHQDSTRGEKLERRLHSPNHNLQPPTPSPRKTNSASCDDQVSIPAQCISKASVSPLEYSPPPTSHRSSAMKSHRTSKTSHTDPDDIRKGQLSHPLPDFSKVEPRVHFPKNSGYRPPKSRRPPHDSTSHPDLPVVFKSPAEIVREVLLSSSDGSAGSPSTSGTHKRLHSKVPEEFRSPQQASSLVQQLQEDYNRLLTKYAEAENTIDRLRLEAKVGLRSEPAKPSTAIVSGVIQEGSKVITLSFPQAQRAEFSAGSANVTQQKNGSENSRKTVTRPSSVSSFSSRRSGPLTADHLTETLTKQTQRFQLQVDAFEALLKNGKLKPCEQITGLSTLAQGQESLERAYLDARAQYQMLQQRQGEHVTFDPDRDLEGQIFRSGMRLDEIKEWLEHAEQNQPISEPTLTPLPPSDVLSVSMLETEPLPESPLSAVHPEACVGVEVSSVSGESDTDREEEKILPFVLRPLYDKHQRVEKDFSNLMDRYQSYKELPGMLDQAVTLKSHDLLDFGDSAPSEKKSTMIRQRHRTINESEMTKSAQQQPAVDCVPPSSPSVRSQVCDSMETHPEALCRSSVLPGQQGRERKMAGSRKTQSSSLTSLAESTEPRTMGLKAKAKTVKASPLDGVMSPETDSGFMGSESSQLTPAVHSPLQQRAVVSSTPSGLHTKDTERPESAPPSGHPFVISTSTSQPSPNTPGEHLSTSGGCTGPVRRRGGEERCSSSSLSPSISPIHWPNRTIPPWPSSLTSQSDHGSDHGKEKAQDGHYPQPASLQLSSHRSPSLYVPYNRSDHLEAQSSLQLTNHQEALKSLQQEVNRLKERLEGKLRLSKPASPVRAPPSDTEDTRDHAHPQTTTPQWLHLRSSERTRRQTERGRNGEKERRNSPRPTLRQRSASLPRRRPDTDLTTDSEHVHSEPRPSTVRHVLMSPMTSRGRRQTRGFERHKEDSTSGRSDNSDEVELSRGPEPTCPHCTSDRTSTSTRPMRSRSSPRLTQPFCSHCPLCGSLRASQPANQEPVSSPRGPQPMRSIQRDRGGMNVTLAPPPTLQGGVPVIPYVPVYPSTLYFSSPVKTPAYSQPFNVSASPTRDKKSGVRGHRRRSLSVDHQQLSLNSSLTRALTAARNMREVSHHMAHSLASGLHSSSFLTTSCTY</sequence>
<feature type="compositionally biased region" description="Low complexity" evidence="2">
    <location>
        <begin position="1293"/>
        <end position="1311"/>
    </location>
</feature>
<keyword evidence="4" id="KW-1185">Reference proteome</keyword>
<feature type="compositionally biased region" description="Low complexity" evidence="2">
    <location>
        <begin position="1006"/>
        <end position="1017"/>
    </location>
</feature>
<feature type="compositionally biased region" description="Low complexity" evidence="2">
    <location>
        <begin position="17"/>
        <end position="27"/>
    </location>
</feature>
<feature type="compositionally biased region" description="Low complexity" evidence="2">
    <location>
        <begin position="864"/>
        <end position="879"/>
    </location>
</feature>
<feature type="compositionally biased region" description="Low complexity" evidence="2">
    <location>
        <begin position="915"/>
        <end position="924"/>
    </location>
</feature>
<name>A0AAW1Z153_CULAL</name>
<dbReference type="GO" id="GO:0001837">
    <property type="term" value="P:epithelial to mesenchymal transition"/>
    <property type="evidence" value="ECO:0007669"/>
    <property type="project" value="TreeGrafter"/>
</dbReference>
<feature type="compositionally biased region" description="Basic and acidic residues" evidence="2">
    <location>
        <begin position="1072"/>
        <end position="1083"/>
    </location>
</feature>
<feature type="coiled-coil region" evidence="1">
    <location>
        <begin position="510"/>
        <end position="537"/>
    </location>
</feature>
<feature type="region of interest" description="Disordered" evidence="2">
    <location>
        <begin position="472"/>
        <end position="510"/>
    </location>
</feature>
<dbReference type="EMBL" id="JAWDJR010000021">
    <property type="protein sequence ID" value="KAK9955179.1"/>
    <property type="molecule type" value="Genomic_DNA"/>
</dbReference>
<dbReference type="PANTHER" id="PTHR21510">
    <property type="entry name" value="AKNA DOMAIN-CONTAINING PROTEIN"/>
    <property type="match status" value="1"/>
</dbReference>
<evidence type="ECO:0000256" key="1">
    <source>
        <dbReference type="SAM" id="Coils"/>
    </source>
</evidence>
<feature type="region of interest" description="Disordered" evidence="2">
    <location>
        <begin position="578"/>
        <end position="615"/>
    </location>
</feature>
<feature type="compositionally biased region" description="Low complexity" evidence="2">
    <location>
        <begin position="474"/>
        <end position="487"/>
    </location>
</feature>
<feature type="compositionally biased region" description="Polar residues" evidence="2">
    <location>
        <begin position="580"/>
        <end position="592"/>
    </location>
</feature>
<dbReference type="GO" id="GO:0021849">
    <property type="term" value="P:neuroblast division in subventricular zone"/>
    <property type="evidence" value="ECO:0007669"/>
    <property type="project" value="TreeGrafter"/>
</dbReference>
<keyword evidence="1" id="KW-0175">Coiled coil</keyword>
<dbReference type="PANTHER" id="PTHR21510:SF15">
    <property type="entry name" value="MICROTUBULE ORGANIZATION PROTEIN AKNA"/>
    <property type="match status" value="1"/>
</dbReference>
<dbReference type="InterPro" id="IPR052655">
    <property type="entry name" value="AKNA_Centrosome-Trans_reg"/>
</dbReference>
<feature type="compositionally biased region" description="Polar residues" evidence="2">
    <location>
        <begin position="344"/>
        <end position="365"/>
    </location>
</feature>